<dbReference type="SUPFAM" id="SSF52518">
    <property type="entry name" value="Thiamin diphosphate-binding fold (THDP-binding)"/>
    <property type="match status" value="1"/>
</dbReference>
<evidence type="ECO:0000259" key="13">
    <source>
        <dbReference type="Pfam" id="PF00676"/>
    </source>
</evidence>
<dbReference type="InterPro" id="IPR050771">
    <property type="entry name" value="Alpha-ketoacid_DH_E1_comp"/>
</dbReference>
<comment type="caution">
    <text evidence="14">The sequence shown here is derived from an EMBL/GenBank/DDBJ whole genome shotgun (WGS) entry which is preliminary data.</text>
</comment>
<keyword evidence="8" id="KW-0630">Potassium</keyword>
<dbReference type="GO" id="GO:0009083">
    <property type="term" value="P:branched-chain amino acid catabolic process"/>
    <property type="evidence" value="ECO:0007669"/>
    <property type="project" value="UniProtKB-ARBA"/>
</dbReference>
<dbReference type="InterPro" id="IPR001017">
    <property type="entry name" value="DH_E1"/>
</dbReference>
<evidence type="ECO:0000256" key="8">
    <source>
        <dbReference type="ARBA" id="ARBA00022958"/>
    </source>
</evidence>
<evidence type="ECO:0000256" key="10">
    <source>
        <dbReference type="ARBA" id="ARBA00023128"/>
    </source>
</evidence>
<dbReference type="Gene3D" id="3.40.50.970">
    <property type="match status" value="1"/>
</dbReference>
<evidence type="ECO:0000313" key="15">
    <source>
        <dbReference type="Proteomes" id="UP001633002"/>
    </source>
</evidence>
<dbReference type="Proteomes" id="UP001633002">
    <property type="component" value="Unassembled WGS sequence"/>
</dbReference>
<evidence type="ECO:0000256" key="9">
    <source>
        <dbReference type="ARBA" id="ARBA00023002"/>
    </source>
</evidence>
<evidence type="ECO:0000256" key="4">
    <source>
        <dbReference type="ARBA" id="ARBA00011516"/>
    </source>
</evidence>
<keyword evidence="15" id="KW-1185">Reference proteome</keyword>
<dbReference type="EMBL" id="JBJQOH010000003">
    <property type="protein sequence ID" value="KAL3694395.1"/>
    <property type="molecule type" value="Genomic_DNA"/>
</dbReference>
<comment type="catalytic activity">
    <reaction evidence="12">
        <text>N(6)-[(R)-lipoyl]-L-lysyl-[protein] + 3-methyl-2-oxobutanoate + H(+) = N(6)-[(R)-S(8)-2-methylpropanoyldihydrolipoyl]-L-lysyl-[protein] + CO2</text>
        <dbReference type="Rhea" id="RHEA:13457"/>
        <dbReference type="Rhea" id="RHEA-COMP:10474"/>
        <dbReference type="Rhea" id="RHEA-COMP:10497"/>
        <dbReference type="ChEBI" id="CHEBI:11851"/>
        <dbReference type="ChEBI" id="CHEBI:15378"/>
        <dbReference type="ChEBI" id="CHEBI:16526"/>
        <dbReference type="ChEBI" id="CHEBI:83099"/>
        <dbReference type="ChEBI" id="CHEBI:83142"/>
        <dbReference type="EC" id="1.2.4.4"/>
    </reaction>
</comment>
<evidence type="ECO:0000256" key="5">
    <source>
        <dbReference type="ARBA" id="ARBA00012277"/>
    </source>
</evidence>
<comment type="cofactor">
    <cofactor evidence="1">
        <name>thiamine diphosphate</name>
        <dbReference type="ChEBI" id="CHEBI:58937"/>
    </cofactor>
</comment>
<keyword evidence="9" id="KW-0560">Oxidoreductase</keyword>
<evidence type="ECO:0000256" key="3">
    <source>
        <dbReference type="ARBA" id="ARBA00008646"/>
    </source>
</evidence>
<dbReference type="GO" id="GO:0046872">
    <property type="term" value="F:metal ion binding"/>
    <property type="evidence" value="ECO:0007669"/>
    <property type="project" value="UniProtKB-KW"/>
</dbReference>
<feature type="domain" description="Dehydrogenase E1 component" evidence="13">
    <location>
        <begin position="133"/>
        <end position="430"/>
    </location>
</feature>
<dbReference type="GO" id="GO:0003863">
    <property type="term" value="F:branched-chain 2-oxo acid dehydrogenase activity"/>
    <property type="evidence" value="ECO:0007669"/>
    <property type="project" value="UniProtKB-EC"/>
</dbReference>
<protein>
    <recommendedName>
        <fullName evidence="5">3-methyl-2-oxobutanoate dehydrogenase (2-methylpropanoyl-transferring)</fullName>
        <ecNumber evidence="5">1.2.4.4</ecNumber>
    </recommendedName>
    <alternativeName>
        <fullName evidence="11">Branched-chain alpha-keto acid dehydrogenase E1 component alpha chain</fullName>
    </alternativeName>
</protein>
<evidence type="ECO:0000256" key="6">
    <source>
        <dbReference type="ARBA" id="ARBA00022723"/>
    </source>
</evidence>
<evidence type="ECO:0000256" key="12">
    <source>
        <dbReference type="ARBA" id="ARBA00052792"/>
    </source>
</evidence>
<dbReference type="AlphaFoldDB" id="A0ABD3HS86"/>
<proteinExistence type="inferred from homology"/>
<keyword evidence="10" id="KW-0496">Mitochondrion</keyword>
<dbReference type="PANTHER" id="PTHR43380:SF1">
    <property type="entry name" value="2-OXOISOVALERATE DEHYDROGENASE SUBUNIT ALPHA, MITOCHONDRIAL"/>
    <property type="match status" value="1"/>
</dbReference>
<comment type="subunit">
    <text evidence="4">Heterotetramer of alpha and beta chains.</text>
</comment>
<evidence type="ECO:0000256" key="1">
    <source>
        <dbReference type="ARBA" id="ARBA00001964"/>
    </source>
</evidence>
<sequence length="470" mass="52256">MASSVAARKLLRIARKPWSPSAALSVKRSGSKYFVEAEDPDLCRTGLGGSLFFRLFSSLGASHDSLLHCNYEENAEQRAAFSGATIAYTEDLQFVSKLLPSRIPCFRVLSELGKELGKDVPQLGRTMAQKMYEQMVTLQVLDNVFYNAQRQGRFAFYATCTGEEALNIACAAALNDTDTVFPQYREPGVLLWRGYGLQEFADHCIGNYQGHGKGRQMSIHYGSSKLHYFTISSVLGTQIPHAVGAGYSLKMENEKRCSVTFFGEGAASEGDFHGGVNFAACLEVPVLFICRNNGWAISTPASQQYRGDGIAGRGQAYGVRSIRVDGNDALAVFSAVKAARQLAVDNNEPVLLELMTYRVGHHSTSDDSTKYRDVAEIRHWTEKRDGVARFRNWLESKGWWNKTMEEQFRWYVRAEVIACLAAAEAKNKPPLADLFSDVYDSVPQNLAEQETQVREAVRKCPEVYPTDVPL</sequence>
<evidence type="ECO:0000256" key="2">
    <source>
        <dbReference type="ARBA" id="ARBA00004305"/>
    </source>
</evidence>
<comment type="subcellular location">
    <subcellularLocation>
        <location evidence="2">Mitochondrion matrix</location>
    </subcellularLocation>
</comment>
<dbReference type="FunFam" id="3.40.50.970:FF:000015">
    <property type="entry name" value="2-oxoisovalerate dehydrogenase subunit alpha"/>
    <property type="match status" value="1"/>
</dbReference>
<organism evidence="14 15">
    <name type="scientific">Riccia sorocarpa</name>
    <dbReference type="NCBI Taxonomy" id="122646"/>
    <lineage>
        <taxon>Eukaryota</taxon>
        <taxon>Viridiplantae</taxon>
        <taxon>Streptophyta</taxon>
        <taxon>Embryophyta</taxon>
        <taxon>Marchantiophyta</taxon>
        <taxon>Marchantiopsida</taxon>
        <taxon>Marchantiidae</taxon>
        <taxon>Marchantiales</taxon>
        <taxon>Ricciaceae</taxon>
        <taxon>Riccia</taxon>
    </lineage>
</organism>
<dbReference type="Pfam" id="PF00676">
    <property type="entry name" value="E1_dh"/>
    <property type="match status" value="1"/>
</dbReference>
<name>A0ABD3HS86_9MARC</name>
<evidence type="ECO:0000256" key="11">
    <source>
        <dbReference type="ARBA" id="ARBA00031050"/>
    </source>
</evidence>
<dbReference type="GO" id="GO:0005759">
    <property type="term" value="C:mitochondrial matrix"/>
    <property type="evidence" value="ECO:0007669"/>
    <property type="project" value="UniProtKB-SubCell"/>
</dbReference>
<accession>A0ABD3HS86</accession>
<reference evidence="14 15" key="1">
    <citation type="submission" date="2024-09" db="EMBL/GenBank/DDBJ databases">
        <title>Chromosome-scale assembly of Riccia sorocarpa.</title>
        <authorList>
            <person name="Paukszto L."/>
        </authorList>
    </citation>
    <scope>NUCLEOTIDE SEQUENCE [LARGE SCALE GENOMIC DNA]</scope>
    <source>
        <strain evidence="14">LP-2024</strain>
        <tissue evidence="14">Aerial parts of the thallus</tissue>
    </source>
</reference>
<dbReference type="PANTHER" id="PTHR43380">
    <property type="entry name" value="2-OXOISOVALERATE DEHYDROGENASE SUBUNIT ALPHA, MITOCHONDRIAL"/>
    <property type="match status" value="1"/>
</dbReference>
<dbReference type="EC" id="1.2.4.4" evidence="5"/>
<dbReference type="InterPro" id="IPR029061">
    <property type="entry name" value="THDP-binding"/>
</dbReference>
<evidence type="ECO:0000313" key="14">
    <source>
        <dbReference type="EMBL" id="KAL3694395.1"/>
    </source>
</evidence>
<keyword evidence="6" id="KW-0479">Metal-binding</keyword>
<gene>
    <name evidence="14" type="ORF">R1sor_008046</name>
</gene>
<comment type="similarity">
    <text evidence="3">Belongs to the BCKDHA family.</text>
</comment>
<evidence type="ECO:0000256" key="7">
    <source>
        <dbReference type="ARBA" id="ARBA00022946"/>
    </source>
</evidence>
<keyword evidence="7" id="KW-0809">Transit peptide</keyword>
<dbReference type="CDD" id="cd02000">
    <property type="entry name" value="TPP_E1_PDC_ADC_BCADC"/>
    <property type="match status" value="1"/>
</dbReference>